<feature type="region of interest" description="Disordered" evidence="1">
    <location>
        <begin position="1"/>
        <end position="22"/>
    </location>
</feature>
<dbReference type="Proteomes" id="UP000006906">
    <property type="component" value="Chromosome 2"/>
</dbReference>
<dbReference type="OMA" id="RATRANC"/>
<keyword evidence="3" id="KW-1185">Reference proteome</keyword>
<organism evidence="2 3">
    <name type="scientific">Chlamydomonas reinhardtii</name>
    <name type="common">Chlamydomonas smithii</name>
    <dbReference type="NCBI Taxonomy" id="3055"/>
    <lineage>
        <taxon>Eukaryota</taxon>
        <taxon>Viridiplantae</taxon>
        <taxon>Chlorophyta</taxon>
        <taxon>core chlorophytes</taxon>
        <taxon>Chlorophyceae</taxon>
        <taxon>CS clade</taxon>
        <taxon>Chlamydomonadales</taxon>
        <taxon>Chlamydomonadaceae</taxon>
        <taxon>Chlamydomonas</taxon>
    </lineage>
</organism>
<dbReference type="EMBL" id="CM008963">
    <property type="protein sequence ID" value="PNW87026.1"/>
    <property type="molecule type" value="Genomic_DNA"/>
</dbReference>
<dbReference type="InterPro" id="IPR029044">
    <property type="entry name" value="Nucleotide-diphossugar_trans"/>
</dbReference>
<sequence length="351" mass="36152">MSSARDNAEAPQGTAAASVSASTHSPGSGLAAALVVFARLPVPGRVKTRLAAGVGADAACTWYQACAHHAIEQAAGCAGWADVAVYHSSADDTAEVEAWLRGEGLSVPCRPQLGPSAAAQTAPPPDLGAKMRAAMCEAQQRLAAAAAAAAALQPVPGVAARGQQQRSVQLQERVDEWEGRGARPQEEQQQSVECGAAHAKVIITGTDIPDVSGRLFAAAARALDHHDMVVGPSADGGYYMLGLTRVAEQLFEDMPWSTDVVLSETLSRAAAAGLRVAPLDTLPRLRDVDTAQDLAEWVTGCSCPSGGAGEVSDVSLTLTAPAVDASQGEWTPRKRVLLQVSRGILAAAGKQ</sequence>
<dbReference type="Pfam" id="PF09837">
    <property type="entry name" value="DUF2064"/>
    <property type="match status" value="1"/>
</dbReference>
<proteinExistence type="predicted"/>
<evidence type="ECO:0008006" key="4">
    <source>
        <dbReference type="Google" id="ProtNLM"/>
    </source>
</evidence>
<dbReference type="AlphaFoldDB" id="A0A2K3E2L6"/>
<dbReference type="PANTHER" id="PTHR36529:SF1">
    <property type="entry name" value="GLYCOSYLTRANSFERASE"/>
    <property type="match status" value="1"/>
</dbReference>
<dbReference type="Gramene" id="PNW87026">
    <property type="protein sequence ID" value="PNW87026"/>
    <property type="gene ID" value="CHLRE_02g105700v5"/>
</dbReference>
<evidence type="ECO:0000313" key="3">
    <source>
        <dbReference type="Proteomes" id="UP000006906"/>
    </source>
</evidence>
<gene>
    <name evidence="2" type="ORF">CHLRE_02g105700v5</name>
</gene>
<accession>A0A2K3E2L6</accession>
<evidence type="ECO:0000256" key="1">
    <source>
        <dbReference type="SAM" id="MobiDB-lite"/>
    </source>
</evidence>
<dbReference type="GeneID" id="66052445"/>
<reference evidence="2 3" key="1">
    <citation type="journal article" date="2007" name="Science">
        <title>The Chlamydomonas genome reveals the evolution of key animal and plant functions.</title>
        <authorList>
            <person name="Merchant S.S."/>
            <person name="Prochnik S.E."/>
            <person name="Vallon O."/>
            <person name="Harris E.H."/>
            <person name="Karpowicz S.J."/>
            <person name="Witman G.B."/>
            <person name="Terry A."/>
            <person name="Salamov A."/>
            <person name="Fritz-Laylin L.K."/>
            <person name="Marechal-Drouard L."/>
            <person name="Marshall W.F."/>
            <person name="Qu L.H."/>
            <person name="Nelson D.R."/>
            <person name="Sanderfoot A.A."/>
            <person name="Spalding M.H."/>
            <person name="Kapitonov V.V."/>
            <person name="Ren Q."/>
            <person name="Ferris P."/>
            <person name="Lindquist E."/>
            <person name="Shapiro H."/>
            <person name="Lucas S.M."/>
            <person name="Grimwood J."/>
            <person name="Schmutz J."/>
            <person name="Cardol P."/>
            <person name="Cerutti H."/>
            <person name="Chanfreau G."/>
            <person name="Chen C.L."/>
            <person name="Cognat V."/>
            <person name="Croft M.T."/>
            <person name="Dent R."/>
            <person name="Dutcher S."/>
            <person name="Fernandez E."/>
            <person name="Fukuzawa H."/>
            <person name="Gonzalez-Ballester D."/>
            <person name="Gonzalez-Halphen D."/>
            <person name="Hallmann A."/>
            <person name="Hanikenne M."/>
            <person name="Hippler M."/>
            <person name="Inwood W."/>
            <person name="Jabbari K."/>
            <person name="Kalanon M."/>
            <person name="Kuras R."/>
            <person name="Lefebvre P.A."/>
            <person name="Lemaire S.D."/>
            <person name="Lobanov A.V."/>
            <person name="Lohr M."/>
            <person name="Manuell A."/>
            <person name="Meier I."/>
            <person name="Mets L."/>
            <person name="Mittag M."/>
            <person name="Mittelmeier T."/>
            <person name="Moroney J.V."/>
            <person name="Moseley J."/>
            <person name="Napoli C."/>
            <person name="Nedelcu A.M."/>
            <person name="Niyogi K."/>
            <person name="Novoselov S.V."/>
            <person name="Paulsen I.T."/>
            <person name="Pazour G."/>
            <person name="Purton S."/>
            <person name="Ral J.P."/>
            <person name="Riano-Pachon D.M."/>
            <person name="Riekhof W."/>
            <person name="Rymarquis L."/>
            <person name="Schroda M."/>
            <person name="Stern D."/>
            <person name="Umen J."/>
            <person name="Willows R."/>
            <person name="Wilson N."/>
            <person name="Zimmer S.L."/>
            <person name="Allmer J."/>
            <person name="Balk J."/>
            <person name="Bisova K."/>
            <person name="Chen C.J."/>
            <person name="Elias M."/>
            <person name="Gendler K."/>
            <person name="Hauser C."/>
            <person name="Lamb M.R."/>
            <person name="Ledford H."/>
            <person name="Long J.C."/>
            <person name="Minagawa J."/>
            <person name="Page M.D."/>
            <person name="Pan J."/>
            <person name="Pootakham W."/>
            <person name="Roje S."/>
            <person name="Rose A."/>
            <person name="Stahlberg E."/>
            <person name="Terauchi A.M."/>
            <person name="Yang P."/>
            <person name="Ball S."/>
            <person name="Bowler C."/>
            <person name="Dieckmann C.L."/>
            <person name="Gladyshev V.N."/>
            <person name="Green P."/>
            <person name="Jorgensen R."/>
            <person name="Mayfield S."/>
            <person name="Mueller-Roeber B."/>
            <person name="Rajamani S."/>
            <person name="Sayre R.T."/>
            <person name="Brokstein P."/>
            <person name="Dubchak I."/>
            <person name="Goodstein D."/>
            <person name="Hornick L."/>
            <person name="Huang Y.W."/>
            <person name="Jhaveri J."/>
            <person name="Luo Y."/>
            <person name="Martinez D."/>
            <person name="Ngau W.C."/>
            <person name="Otillar B."/>
            <person name="Poliakov A."/>
            <person name="Porter A."/>
            <person name="Szajkowski L."/>
            <person name="Werner G."/>
            <person name="Zhou K."/>
            <person name="Grigoriev I.V."/>
            <person name="Rokhsar D.S."/>
            <person name="Grossman A.R."/>
        </authorList>
    </citation>
    <scope>NUCLEOTIDE SEQUENCE [LARGE SCALE GENOMIC DNA]</scope>
    <source>
        <strain evidence="3">CC-503</strain>
    </source>
</reference>
<dbReference type="Gene3D" id="3.90.550.10">
    <property type="entry name" value="Spore Coat Polysaccharide Biosynthesis Protein SpsA, Chain A"/>
    <property type="match status" value="1"/>
</dbReference>
<evidence type="ECO:0000313" key="2">
    <source>
        <dbReference type="EMBL" id="PNW87026.1"/>
    </source>
</evidence>
<dbReference type="RefSeq" id="XP_042927432.1">
    <property type="nucleotide sequence ID" value="XM_043059798.1"/>
</dbReference>
<dbReference type="PANTHER" id="PTHR36529">
    <property type="entry name" value="SLL1095 PROTEIN"/>
    <property type="match status" value="1"/>
</dbReference>
<dbReference type="OrthoDB" id="2018156at2759"/>
<dbReference type="KEGG" id="cre:CHLRE_02g105700v5"/>
<dbReference type="InParanoid" id="A0A2K3E2L6"/>
<dbReference type="STRING" id="3055.A0A2K3E2L6"/>
<dbReference type="SUPFAM" id="SSF53448">
    <property type="entry name" value="Nucleotide-diphospho-sugar transferases"/>
    <property type="match status" value="2"/>
</dbReference>
<name>A0A2K3E2L6_CHLRE</name>
<dbReference type="InterPro" id="IPR018641">
    <property type="entry name" value="Trfase_1_rSAM/seldom-assoc"/>
</dbReference>
<protein>
    <recommendedName>
        <fullName evidence="4">Glycosyltransferase</fullName>
    </recommendedName>
</protein>